<feature type="compositionally biased region" description="Low complexity" evidence="9">
    <location>
        <begin position="422"/>
        <end position="438"/>
    </location>
</feature>
<dbReference type="Gene3D" id="1.10.10.60">
    <property type="entry name" value="Homeodomain-like"/>
    <property type="match status" value="1"/>
</dbReference>
<keyword evidence="5 8" id="KW-0371">Homeobox</keyword>
<evidence type="ECO:0000256" key="5">
    <source>
        <dbReference type="ARBA" id="ARBA00023155"/>
    </source>
</evidence>
<gene>
    <name evidence="11" type="primary">BLH9</name>
    <name evidence="11" type="ORF">AXF42_Ash019108</name>
</gene>
<name>A0A2I0AAA1_9ASPA</name>
<dbReference type="Pfam" id="PF07526">
    <property type="entry name" value="POX"/>
    <property type="match status" value="2"/>
</dbReference>
<dbReference type="PANTHER" id="PTHR11850">
    <property type="entry name" value="HOMEOBOX PROTEIN TRANSCRIPTION FACTORS"/>
    <property type="match status" value="1"/>
</dbReference>
<dbReference type="InterPro" id="IPR006563">
    <property type="entry name" value="POX_dom"/>
</dbReference>
<protein>
    <submittedName>
        <fullName evidence="11">BEL1-like homeodomain protein 9</fullName>
    </submittedName>
</protein>
<dbReference type="GO" id="GO:0003677">
    <property type="term" value="F:DNA binding"/>
    <property type="evidence" value="ECO:0007669"/>
    <property type="project" value="UniProtKB-UniRule"/>
</dbReference>
<organism evidence="11 12">
    <name type="scientific">Apostasia shenzhenica</name>
    <dbReference type="NCBI Taxonomy" id="1088818"/>
    <lineage>
        <taxon>Eukaryota</taxon>
        <taxon>Viridiplantae</taxon>
        <taxon>Streptophyta</taxon>
        <taxon>Embryophyta</taxon>
        <taxon>Tracheophyta</taxon>
        <taxon>Spermatophyta</taxon>
        <taxon>Magnoliopsida</taxon>
        <taxon>Liliopsida</taxon>
        <taxon>Asparagales</taxon>
        <taxon>Orchidaceae</taxon>
        <taxon>Apostasioideae</taxon>
        <taxon>Apostasia</taxon>
    </lineage>
</organism>
<dbReference type="STRING" id="1088818.A0A2I0AAA1"/>
<dbReference type="FunFam" id="1.10.10.60:FF:000117">
    <property type="entry name" value="BEL1-like homeodomain protein 9"/>
    <property type="match status" value="1"/>
</dbReference>
<dbReference type="SUPFAM" id="SSF46689">
    <property type="entry name" value="Homeodomain-like"/>
    <property type="match status" value="1"/>
</dbReference>
<feature type="DNA-binding region" description="Homeobox" evidence="8">
    <location>
        <begin position="325"/>
        <end position="387"/>
    </location>
</feature>
<evidence type="ECO:0000313" key="11">
    <source>
        <dbReference type="EMBL" id="PKA52482.1"/>
    </source>
</evidence>
<accession>A0A2I0AAA1</accession>
<dbReference type="GO" id="GO:0006355">
    <property type="term" value="P:regulation of DNA-templated transcription"/>
    <property type="evidence" value="ECO:0007669"/>
    <property type="project" value="InterPro"/>
</dbReference>
<dbReference type="InterPro" id="IPR009057">
    <property type="entry name" value="Homeodomain-like_sf"/>
</dbReference>
<dbReference type="InterPro" id="IPR008422">
    <property type="entry name" value="KN_HD"/>
</dbReference>
<reference evidence="11 12" key="1">
    <citation type="journal article" date="2017" name="Nature">
        <title>The Apostasia genome and the evolution of orchids.</title>
        <authorList>
            <person name="Zhang G.Q."/>
            <person name="Liu K.W."/>
            <person name="Li Z."/>
            <person name="Lohaus R."/>
            <person name="Hsiao Y.Y."/>
            <person name="Niu S.C."/>
            <person name="Wang J.Y."/>
            <person name="Lin Y.C."/>
            <person name="Xu Q."/>
            <person name="Chen L.J."/>
            <person name="Yoshida K."/>
            <person name="Fujiwara S."/>
            <person name="Wang Z.W."/>
            <person name="Zhang Y.Q."/>
            <person name="Mitsuda N."/>
            <person name="Wang M."/>
            <person name="Liu G.H."/>
            <person name="Pecoraro L."/>
            <person name="Huang H.X."/>
            <person name="Xiao X.J."/>
            <person name="Lin M."/>
            <person name="Wu X.Y."/>
            <person name="Wu W.L."/>
            <person name="Chen Y.Y."/>
            <person name="Chang S.B."/>
            <person name="Sakamoto S."/>
            <person name="Ohme-Takagi M."/>
            <person name="Yagi M."/>
            <person name="Zeng S.J."/>
            <person name="Shen C.Y."/>
            <person name="Yeh C.M."/>
            <person name="Luo Y.B."/>
            <person name="Tsai W.C."/>
            <person name="Van de Peer Y."/>
            <person name="Liu Z.J."/>
        </authorList>
    </citation>
    <scope>NUCLEOTIDE SEQUENCE [LARGE SCALE GENOMIC DNA]</scope>
    <source>
        <strain evidence="12">cv. Shenzhen</strain>
        <tissue evidence="11">Stem</tissue>
    </source>
</reference>
<dbReference type="GO" id="GO:0005634">
    <property type="term" value="C:nucleus"/>
    <property type="evidence" value="ECO:0007669"/>
    <property type="project" value="UniProtKB-SubCell"/>
</dbReference>
<dbReference type="Pfam" id="PF05920">
    <property type="entry name" value="Homeobox_KN"/>
    <property type="match status" value="1"/>
</dbReference>
<keyword evidence="7 8" id="KW-0539">Nucleus</keyword>
<keyword evidence="4 8" id="KW-0238">DNA-binding</keyword>
<feature type="region of interest" description="Disordered" evidence="9">
    <location>
        <begin position="421"/>
        <end position="452"/>
    </location>
</feature>
<dbReference type="InterPro" id="IPR050224">
    <property type="entry name" value="TALE_homeobox"/>
</dbReference>
<dbReference type="InterPro" id="IPR001356">
    <property type="entry name" value="HD"/>
</dbReference>
<dbReference type="SMART" id="SM00574">
    <property type="entry name" value="POX"/>
    <property type="match status" value="1"/>
</dbReference>
<evidence type="ECO:0000256" key="7">
    <source>
        <dbReference type="ARBA" id="ARBA00023242"/>
    </source>
</evidence>
<dbReference type="SMART" id="SM00389">
    <property type="entry name" value="HOX"/>
    <property type="match status" value="1"/>
</dbReference>
<evidence type="ECO:0000256" key="9">
    <source>
        <dbReference type="SAM" id="MobiDB-lite"/>
    </source>
</evidence>
<evidence type="ECO:0000256" key="1">
    <source>
        <dbReference type="ARBA" id="ARBA00004123"/>
    </source>
</evidence>
<feature type="domain" description="Homeobox" evidence="10">
    <location>
        <begin position="323"/>
        <end position="386"/>
    </location>
</feature>
<dbReference type="Proteomes" id="UP000236161">
    <property type="component" value="Unassembled WGS sequence"/>
</dbReference>
<keyword evidence="12" id="KW-1185">Reference proteome</keyword>
<comment type="similarity">
    <text evidence="2">Belongs to the TALE/BELL homeobox family.</text>
</comment>
<comment type="subcellular location">
    <subcellularLocation>
        <location evidence="1 8">Nucleus</location>
    </subcellularLocation>
</comment>
<evidence type="ECO:0000256" key="6">
    <source>
        <dbReference type="ARBA" id="ARBA00023163"/>
    </source>
</evidence>
<keyword evidence="6" id="KW-0804">Transcription</keyword>
<sequence length="537" mass="59686">MSSASGRYGAGGEDQMFLYPYHHHENLHAVFYHVPQHSRREKLRFPPENSPAQAVTSSSLPPLYQDYSLARLVDDGSCLHEIQQQQGFSLTLSPPPQPPPAPVGPLGPFTGYSAVLNRSRFLEPARQLLEEICDLGRGGAVTLICSDPSEMLPVACEMDSAASGPATAGPDEQQWKKAKLISMMDEACTAMLANHVFYLLWDVHSISKDKLRSCAVIRTVPIRTGIYRRYRLYYQQVQTVMASFEAVAGLNTAAPFVSMALKSMAKHFRCLKNALSNQLNRINKALGKEDLGKSEISGSGLMINSISCSQQIRGSGSTSSRQPHVWRPQRGLPERAVAVLRAWLFEHFLHPYPTDADKQMLAKQTGLSRNQVSNWFINARVRVWKPMVEEIHNLEMRQQQIKSAQTDHNEKNINPAHDMQLSAAASQPSASSTATSSSNHDQYSCSRRRPLMNSNADHHHELSYFPHHINEDAYSLDYLSVNGGNHSSNGVSLTLGLHQNTAAAAVCQLPEPLPLMHVARRLGLEDCSDPYVRNWCV</sequence>
<evidence type="ECO:0000256" key="4">
    <source>
        <dbReference type="ARBA" id="ARBA00023125"/>
    </source>
</evidence>
<proteinExistence type="inferred from homology"/>
<evidence type="ECO:0000256" key="2">
    <source>
        <dbReference type="ARBA" id="ARBA00006454"/>
    </source>
</evidence>
<evidence type="ECO:0000256" key="8">
    <source>
        <dbReference type="PROSITE-ProRule" id="PRU00108"/>
    </source>
</evidence>
<dbReference type="CDD" id="cd00086">
    <property type="entry name" value="homeodomain"/>
    <property type="match status" value="1"/>
</dbReference>
<dbReference type="OrthoDB" id="10056939at2759"/>
<keyword evidence="3" id="KW-0805">Transcription regulation</keyword>
<evidence type="ECO:0000259" key="10">
    <source>
        <dbReference type="PROSITE" id="PS50071"/>
    </source>
</evidence>
<evidence type="ECO:0000313" key="12">
    <source>
        <dbReference type="Proteomes" id="UP000236161"/>
    </source>
</evidence>
<dbReference type="PROSITE" id="PS50071">
    <property type="entry name" value="HOMEOBOX_2"/>
    <property type="match status" value="1"/>
</dbReference>
<dbReference type="AlphaFoldDB" id="A0A2I0AAA1"/>
<dbReference type="EMBL" id="KZ452002">
    <property type="protein sequence ID" value="PKA52482.1"/>
    <property type="molecule type" value="Genomic_DNA"/>
</dbReference>
<evidence type="ECO:0000256" key="3">
    <source>
        <dbReference type="ARBA" id="ARBA00023015"/>
    </source>
</evidence>